<organism evidence="1 2">
    <name type="scientific">Trichinella pseudospiralis</name>
    <name type="common">Parasitic roundworm</name>
    <dbReference type="NCBI Taxonomy" id="6337"/>
    <lineage>
        <taxon>Eukaryota</taxon>
        <taxon>Metazoa</taxon>
        <taxon>Ecdysozoa</taxon>
        <taxon>Nematoda</taxon>
        <taxon>Enoplea</taxon>
        <taxon>Dorylaimia</taxon>
        <taxon>Trichinellida</taxon>
        <taxon>Trichinellidae</taxon>
        <taxon>Trichinella</taxon>
    </lineage>
</organism>
<evidence type="ECO:0000313" key="2">
    <source>
        <dbReference type="Proteomes" id="UP000054805"/>
    </source>
</evidence>
<proteinExistence type="predicted"/>
<sequence>MAENSHAHQKIARQVTGRQWKNSQHCQLNQPTEQHNFTLTTIPTNDHVHTSNARRSACVLNIQILLPCSATFEVTGRRCGFSQSDGWETGGARRGLVSRLWGGVVVARNATVEPQQQYQNLHD</sequence>
<evidence type="ECO:0000313" key="1">
    <source>
        <dbReference type="EMBL" id="KRZ27004.1"/>
    </source>
</evidence>
<dbReference type="Proteomes" id="UP000054805">
    <property type="component" value="Unassembled WGS sequence"/>
</dbReference>
<keyword evidence="2" id="KW-1185">Reference proteome</keyword>
<comment type="caution">
    <text evidence="1">The sequence shown here is derived from an EMBL/GenBank/DDBJ whole genome shotgun (WGS) entry which is preliminary data.</text>
</comment>
<name>A0A0V1IWI3_TRIPS</name>
<dbReference type="EMBL" id="JYDS01000077">
    <property type="protein sequence ID" value="KRZ27004.1"/>
    <property type="molecule type" value="Genomic_DNA"/>
</dbReference>
<protein>
    <submittedName>
        <fullName evidence="1">Uncharacterized protein</fullName>
    </submittedName>
</protein>
<accession>A0A0V1IWI3</accession>
<gene>
    <name evidence="1" type="ORF">T4B_1666</name>
</gene>
<reference evidence="1 2" key="1">
    <citation type="submission" date="2015-01" db="EMBL/GenBank/DDBJ databases">
        <title>Evolution of Trichinella species and genotypes.</title>
        <authorList>
            <person name="Korhonen P.K."/>
            <person name="Edoardo P."/>
            <person name="Giuseppe L.R."/>
            <person name="Gasser R.B."/>
        </authorList>
    </citation>
    <scope>NUCLEOTIDE SEQUENCE [LARGE SCALE GENOMIC DNA]</scope>
    <source>
        <strain evidence="1">ISS588</strain>
    </source>
</reference>
<dbReference type="AlphaFoldDB" id="A0A0V1IWI3"/>